<accession>A0A9P8Y700</accession>
<gene>
    <name evidence="1" type="ORF">B0I36DRAFT_121396</name>
</gene>
<name>A0A9P8Y700_9PEZI</name>
<dbReference type="AlphaFoldDB" id="A0A9P8Y700"/>
<comment type="caution">
    <text evidence="1">The sequence shown here is derived from an EMBL/GenBank/DDBJ whole genome shotgun (WGS) entry which is preliminary data.</text>
</comment>
<proteinExistence type="predicted"/>
<sequence length="155" mass="17986">MRAGGHHGNVQTEQYYGTRHKREMPFFFLGRHWPVYPMPCHDCWLCCNAFWVGNRTHPTWCLLRTVVTCTEYQYVIPDARAPQSALRLRGGRQSTGPPPRPWTFGPAWSLGACGRCVCVCMVLTDWLAWSAPPFMARRESTKVYMWDIRGIRAHR</sequence>
<keyword evidence="2" id="KW-1185">Reference proteome</keyword>
<dbReference type="RefSeq" id="XP_046012995.1">
    <property type="nucleotide sequence ID" value="XM_046148040.1"/>
</dbReference>
<dbReference type="Proteomes" id="UP000756346">
    <property type="component" value="Unassembled WGS sequence"/>
</dbReference>
<evidence type="ECO:0000313" key="1">
    <source>
        <dbReference type="EMBL" id="KAH7031315.1"/>
    </source>
</evidence>
<protein>
    <submittedName>
        <fullName evidence="1">Uncharacterized protein</fullName>
    </submittedName>
</protein>
<organism evidence="1 2">
    <name type="scientific">Microdochium trichocladiopsis</name>
    <dbReference type="NCBI Taxonomy" id="1682393"/>
    <lineage>
        <taxon>Eukaryota</taxon>
        <taxon>Fungi</taxon>
        <taxon>Dikarya</taxon>
        <taxon>Ascomycota</taxon>
        <taxon>Pezizomycotina</taxon>
        <taxon>Sordariomycetes</taxon>
        <taxon>Xylariomycetidae</taxon>
        <taxon>Xylariales</taxon>
        <taxon>Microdochiaceae</taxon>
        <taxon>Microdochium</taxon>
    </lineage>
</organism>
<dbReference type="EMBL" id="JAGTJQ010000005">
    <property type="protein sequence ID" value="KAH7031315.1"/>
    <property type="molecule type" value="Genomic_DNA"/>
</dbReference>
<dbReference type="GeneID" id="70177586"/>
<reference evidence="1" key="1">
    <citation type="journal article" date="2021" name="Nat. Commun.">
        <title>Genetic determinants of endophytism in the Arabidopsis root mycobiome.</title>
        <authorList>
            <person name="Mesny F."/>
            <person name="Miyauchi S."/>
            <person name="Thiergart T."/>
            <person name="Pickel B."/>
            <person name="Atanasova L."/>
            <person name="Karlsson M."/>
            <person name="Huettel B."/>
            <person name="Barry K.W."/>
            <person name="Haridas S."/>
            <person name="Chen C."/>
            <person name="Bauer D."/>
            <person name="Andreopoulos W."/>
            <person name="Pangilinan J."/>
            <person name="LaButti K."/>
            <person name="Riley R."/>
            <person name="Lipzen A."/>
            <person name="Clum A."/>
            <person name="Drula E."/>
            <person name="Henrissat B."/>
            <person name="Kohler A."/>
            <person name="Grigoriev I.V."/>
            <person name="Martin F.M."/>
            <person name="Hacquard S."/>
        </authorList>
    </citation>
    <scope>NUCLEOTIDE SEQUENCE</scope>
    <source>
        <strain evidence="1">MPI-CAGE-CH-0230</strain>
    </source>
</reference>
<evidence type="ECO:0000313" key="2">
    <source>
        <dbReference type="Proteomes" id="UP000756346"/>
    </source>
</evidence>